<evidence type="ECO:0000313" key="4">
    <source>
        <dbReference type="EMBL" id="CAE7148941.1"/>
    </source>
</evidence>
<evidence type="ECO:0000256" key="1">
    <source>
        <dbReference type="ARBA" id="ARBA00006217"/>
    </source>
</evidence>
<name>A0A812INM4_9DINO</name>
<sequence>MAFEVDESKITTPQQALDALKSGNERFVTGDVINQDFEKQIAKTSSGQQPYATILSCLDSRIPPEIVFDQGIGDVFVGRVAGNIEDNHMLGSFEFATELSGTKLIVVMGHTSCGAVGGACANAKLGNLTQLLTEITPAVDLVKAKNPGKDVCAAPHMDEIAEENVIKTVKDIRERSPVIAALENSGKIMVVGAMYDLTSGEVTFMDVPAS</sequence>
<comment type="cofactor">
    <cofactor evidence="2">
        <name>Zn(2+)</name>
        <dbReference type="ChEBI" id="CHEBI:29105"/>
    </cofactor>
    <text evidence="2">Binds 1 zinc ion per subunit.</text>
</comment>
<dbReference type="AlphaFoldDB" id="A0A812INM4"/>
<comment type="function">
    <text evidence="3">Reversible hydration of carbon dioxide.</text>
</comment>
<proteinExistence type="inferred from homology"/>
<dbReference type="SUPFAM" id="SSF53056">
    <property type="entry name" value="beta-carbonic anhydrase, cab"/>
    <property type="match status" value="1"/>
</dbReference>
<feature type="binding site" evidence="2">
    <location>
        <position position="113"/>
    </location>
    <ligand>
        <name>Zn(2+)</name>
        <dbReference type="ChEBI" id="CHEBI:29105"/>
    </ligand>
</feature>
<dbReference type="NCBIfam" id="NF011765">
    <property type="entry name" value="PRK15219.1"/>
    <property type="match status" value="1"/>
</dbReference>
<dbReference type="Proteomes" id="UP000601435">
    <property type="component" value="Unassembled WGS sequence"/>
</dbReference>
<dbReference type="Pfam" id="PF00484">
    <property type="entry name" value="Pro_CA"/>
    <property type="match status" value="1"/>
</dbReference>
<dbReference type="PANTHER" id="PTHR11002:SF79">
    <property type="entry name" value="CARBONIC ANHYDRASE 2"/>
    <property type="match status" value="1"/>
</dbReference>
<dbReference type="PANTHER" id="PTHR11002">
    <property type="entry name" value="CARBONIC ANHYDRASE"/>
    <property type="match status" value="1"/>
</dbReference>
<protein>
    <recommendedName>
        <fullName evidence="3">Carbonic anhydrase</fullName>
        <ecNumber evidence="3">4.2.1.1</ecNumber>
    </recommendedName>
    <alternativeName>
        <fullName evidence="3">Carbonate dehydratase</fullName>
    </alternativeName>
</protein>
<evidence type="ECO:0000313" key="5">
    <source>
        <dbReference type="Proteomes" id="UP000601435"/>
    </source>
</evidence>
<comment type="catalytic activity">
    <reaction evidence="3">
        <text>hydrogencarbonate + H(+) = CO2 + H2O</text>
        <dbReference type="Rhea" id="RHEA:10748"/>
        <dbReference type="ChEBI" id="CHEBI:15377"/>
        <dbReference type="ChEBI" id="CHEBI:15378"/>
        <dbReference type="ChEBI" id="CHEBI:16526"/>
        <dbReference type="ChEBI" id="CHEBI:17544"/>
        <dbReference type="EC" id="4.2.1.1"/>
    </reaction>
</comment>
<accession>A0A812INM4</accession>
<dbReference type="CDD" id="cd03378">
    <property type="entry name" value="beta_CA_cladeC"/>
    <property type="match status" value="1"/>
</dbReference>
<evidence type="ECO:0000256" key="2">
    <source>
        <dbReference type="PIRSR" id="PIRSR601765-1"/>
    </source>
</evidence>
<comment type="caution">
    <text evidence="4">The sequence shown here is derived from an EMBL/GenBank/DDBJ whole genome shotgun (WGS) entry which is preliminary data.</text>
</comment>
<dbReference type="EMBL" id="CAJNJA010000001">
    <property type="protein sequence ID" value="CAE7148941.1"/>
    <property type="molecule type" value="Genomic_DNA"/>
</dbReference>
<feature type="binding site" evidence="2">
    <location>
        <position position="110"/>
    </location>
    <ligand>
        <name>Zn(2+)</name>
        <dbReference type="ChEBI" id="CHEBI:29105"/>
    </ligand>
</feature>
<feature type="binding site" evidence="2">
    <location>
        <position position="57"/>
    </location>
    <ligand>
        <name>Zn(2+)</name>
        <dbReference type="ChEBI" id="CHEBI:29105"/>
    </ligand>
</feature>
<dbReference type="SMART" id="SM00947">
    <property type="entry name" value="Pro_CA"/>
    <property type="match status" value="1"/>
</dbReference>
<dbReference type="EC" id="4.2.1.1" evidence="3"/>
<keyword evidence="5" id="KW-1185">Reference proteome</keyword>
<feature type="binding site" evidence="2">
    <location>
        <position position="59"/>
    </location>
    <ligand>
        <name>Zn(2+)</name>
        <dbReference type="ChEBI" id="CHEBI:29105"/>
    </ligand>
</feature>
<keyword evidence="2 3" id="KW-0862">Zinc</keyword>
<dbReference type="Gene3D" id="3.40.1050.10">
    <property type="entry name" value="Carbonic anhydrase"/>
    <property type="match status" value="1"/>
</dbReference>
<keyword evidence="2" id="KW-0479">Metal-binding</keyword>
<dbReference type="InterPro" id="IPR001765">
    <property type="entry name" value="Carbonic_anhydrase"/>
</dbReference>
<dbReference type="GO" id="GO:0004089">
    <property type="term" value="F:carbonate dehydratase activity"/>
    <property type="evidence" value="ECO:0007669"/>
    <property type="project" value="UniProtKB-UniRule"/>
</dbReference>
<keyword evidence="3" id="KW-0456">Lyase</keyword>
<dbReference type="OrthoDB" id="446073at2759"/>
<gene>
    <name evidence="4" type="primary">mtcA2</name>
    <name evidence="4" type="ORF">SNEC2469_LOCUS55</name>
</gene>
<dbReference type="GO" id="GO:0008270">
    <property type="term" value="F:zinc ion binding"/>
    <property type="evidence" value="ECO:0007669"/>
    <property type="project" value="UniProtKB-UniRule"/>
</dbReference>
<comment type="similarity">
    <text evidence="1 3">Belongs to the beta-class carbonic anhydrase family.</text>
</comment>
<dbReference type="InterPro" id="IPR036874">
    <property type="entry name" value="Carbonic_anhydrase_sf"/>
</dbReference>
<organism evidence="4 5">
    <name type="scientific">Symbiodinium necroappetens</name>
    <dbReference type="NCBI Taxonomy" id="1628268"/>
    <lineage>
        <taxon>Eukaryota</taxon>
        <taxon>Sar</taxon>
        <taxon>Alveolata</taxon>
        <taxon>Dinophyceae</taxon>
        <taxon>Suessiales</taxon>
        <taxon>Symbiodiniaceae</taxon>
        <taxon>Symbiodinium</taxon>
    </lineage>
</organism>
<evidence type="ECO:0000256" key="3">
    <source>
        <dbReference type="RuleBase" id="RU003956"/>
    </source>
</evidence>
<reference evidence="4" key="1">
    <citation type="submission" date="2021-02" db="EMBL/GenBank/DDBJ databases">
        <authorList>
            <person name="Dougan E. K."/>
            <person name="Rhodes N."/>
            <person name="Thang M."/>
            <person name="Chan C."/>
        </authorList>
    </citation>
    <scope>NUCLEOTIDE SEQUENCE</scope>
</reference>